<protein>
    <submittedName>
        <fullName evidence="3">NAD(P)-binding protein</fullName>
    </submittedName>
</protein>
<gene>
    <name evidence="3" type="ORF">LAESUDRAFT_710521</name>
</gene>
<dbReference type="GO" id="GO:0005811">
    <property type="term" value="C:lipid droplet"/>
    <property type="evidence" value="ECO:0007669"/>
    <property type="project" value="TreeGrafter"/>
</dbReference>
<dbReference type="STRING" id="1314785.A0A165HPI7"/>
<dbReference type="GO" id="GO:0006654">
    <property type="term" value="P:phosphatidic acid biosynthetic process"/>
    <property type="evidence" value="ECO:0007669"/>
    <property type="project" value="TreeGrafter"/>
</dbReference>
<dbReference type="SUPFAM" id="SSF51735">
    <property type="entry name" value="NAD(P)-binding Rossmann-fold domains"/>
    <property type="match status" value="1"/>
</dbReference>
<accession>A0A165HPI7</accession>
<evidence type="ECO:0000313" key="3">
    <source>
        <dbReference type="EMBL" id="KZT12010.1"/>
    </source>
</evidence>
<dbReference type="GO" id="GO:0019433">
    <property type="term" value="P:triglyceride catabolic process"/>
    <property type="evidence" value="ECO:0007669"/>
    <property type="project" value="TreeGrafter"/>
</dbReference>
<evidence type="ECO:0000256" key="2">
    <source>
        <dbReference type="ARBA" id="ARBA00023002"/>
    </source>
</evidence>
<sequence length="517" mass="56281">MAVDHRRDEGACGGDSALEMQGIPDEASVSYFVRNFTAPSNYNLCRKERILGDGVCALQASPRGEGDCLAAPEVLWQLPDACESSSQCGTRSPLLKQPSKALFWFPKTRPFDAPPSHRATQQTEPIHRVSISEAVLLVAQSCAWDLTAYNVPTFRTASVIATDIAVVTVTCDQLRPVATTRLLLLNFPSEAPAEMANSLTTVLITGCSQGGIGDALARRFHEQGGPVGYEVFATARDSSKMEHLTEMGIKTLQLDVTDLDAVRRVKSHIAEVTGGKLHILVNNAHDGSAHESQPSGQAATDLDVKEVRDLFEVNVFAVMTMVQEFIHMLIASGDARIVQIGSIVGICPLPFSGANTLRVELAPFGVKVITVITGNVKSNIAKPRSLPSDSLYKPIEAQYQARRVNPQGLQFDAVGAHQSGSDGCLILQVSEMDTDQYARKVVQGVISQNPRAWFWAGNPTWLVWFMDTFLGRRAFVGNSHDIPKSRFLTRSQDSLMTRMYGLDEVAAAIAKENLKDV</sequence>
<name>A0A165HPI7_9APHY</name>
<dbReference type="FunCoup" id="A0A165HPI7">
    <property type="interactions" value="90"/>
</dbReference>
<dbReference type="RefSeq" id="XP_040769658.1">
    <property type="nucleotide sequence ID" value="XM_040906772.1"/>
</dbReference>
<proteinExistence type="inferred from homology"/>
<dbReference type="GeneID" id="63823801"/>
<dbReference type="Pfam" id="PF00106">
    <property type="entry name" value="adh_short"/>
    <property type="match status" value="1"/>
</dbReference>
<dbReference type="InParanoid" id="A0A165HPI7"/>
<dbReference type="EMBL" id="KV427606">
    <property type="protein sequence ID" value="KZT12010.1"/>
    <property type="molecule type" value="Genomic_DNA"/>
</dbReference>
<dbReference type="InterPro" id="IPR036291">
    <property type="entry name" value="NAD(P)-bd_dom_sf"/>
</dbReference>
<dbReference type="GO" id="GO:0000140">
    <property type="term" value="F:acylglycerone-phosphate reductase (NADP+) activity"/>
    <property type="evidence" value="ECO:0007669"/>
    <property type="project" value="TreeGrafter"/>
</dbReference>
<comment type="similarity">
    <text evidence="1">Belongs to the short-chain dehydrogenases/reductases (SDR) family.</text>
</comment>
<dbReference type="Proteomes" id="UP000076871">
    <property type="component" value="Unassembled WGS sequence"/>
</dbReference>
<keyword evidence="4" id="KW-1185">Reference proteome</keyword>
<keyword evidence="2" id="KW-0560">Oxidoreductase</keyword>
<dbReference type="OrthoDB" id="2102561at2759"/>
<dbReference type="PANTHER" id="PTHR44169:SF6">
    <property type="entry name" value="NADPH-DEPENDENT 1-ACYLDIHYDROXYACETONE PHOSPHATE REDUCTASE"/>
    <property type="match status" value="1"/>
</dbReference>
<dbReference type="Gene3D" id="3.40.50.720">
    <property type="entry name" value="NAD(P)-binding Rossmann-like Domain"/>
    <property type="match status" value="1"/>
</dbReference>
<dbReference type="InterPro" id="IPR002347">
    <property type="entry name" value="SDR_fam"/>
</dbReference>
<dbReference type="PANTHER" id="PTHR44169">
    <property type="entry name" value="NADPH-DEPENDENT 1-ACYLDIHYDROXYACETONE PHOSPHATE REDUCTASE"/>
    <property type="match status" value="1"/>
</dbReference>
<dbReference type="AlphaFoldDB" id="A0A165HPI7"/>
<reference evidence="3 4" key="1">
    <citation type="journal article" date="2016" name="Mol. Biol. Evol.">
        <title>Comparative Genomics of Early-Diverging Mushroom-Forming Fungi Provides Insights into the Origins of Lignocellulose Decay Capabilities.</title>
        <authorList>
            <person name="Nagy L.G."/>
            <person name="Riley R."/>
            <person name="Tritt A."/>
            <person name="Adam C."/>
            <person name="Daum C."/>
            <person name="Floudas D."/>
            <person name="Sun H."/>
            <person name="Yadav J.S."/>
            <person name="Pangilinan J."/>
            <person name="Larsson K.H."/>
            <person name="Matsuura K."/>
            <person name="Barry K."/>
            <person name="Labutti K."/>
            <person name="Kuo R."/>
            <person name="Ohm R.A."/>
            <person name="Bhattacharya S.S."/>
            <person name="Shirouzu T."/>
            <person name="Yoshinaga Y."/>
            <person name="Martin F.M."/>
            <person name="Grigoriev I.V."/>
            <person name="Hibbett D.S."/>
        </authorList>
    </citation>
    <scope>NUCLEOTIDE SEQUENCE [LARGE SCALE GENOMIC DNA]</scope>
    <source>
        <strain evidence="3 4">93-53</strain>
    </source>
</reference>
<dbReference type="GO" id="GO:0005783">
    <property type="term" value="C:endoplasmic reticulum"/>
    <property type="evidence" value="ECO:0007669"/>
    <property type="project" value="TreeGrafter"/>
</dbReference>
<organism evidence="3 4">
    <name type="scientific">Laetiporus sulphureus 93-53</name>
    <dbReference type="NCBI Taxonomy" id="1314785"/>
    <lineage>
        <taxon>Eukaryota</taxon>
        <taxon>Fungi</taxon>
        <taxon>Dikarya</taxon>
        <taxon>Basidiomycota</taxon>
        <taxon>Agaricomycotina</taxon>
        <taxon>Agaricomycetes</taxon>
        <taxon>Polyporales</taxon>
        <taxon>Laetiporus</taxon>
    </lineage>
</organism>
<evidence type="ECO:0000256" key="1">
    <source>
        <dbReference type="ARBA" id="ARBA00006484"/>
    </source>
</evidence>
<evidence type="ECO:0000313" key="4">
    <source>
        <dbReference type="Proteomes" id="UP000076871"/>
    </source>
</evidence>
<dbReference type="GO" id="GO:0004806">
    <property type="term" value="F:triacylglycerol lipase activity"/>
    <property type="evidence" value="ECO:0007669"/>
    <property type="project" value="TreeGrafter"/>
</dbReference>